<accession>G2Q2Z0</accession>
<dbReference type="OrthoDB" id="4579962at2759"/>
<reference evidence="3 4" key="1">
    <citation type="journal article" date="2011" name="Nat. Biotechnol.">
        <title>Comparative genomic analysis of the thermophilic biomass-degrading fungi Myceliophthora thermophila and Thielavia terrestris.</title>
        <authorList>
            <person name="Berka R.M."/>
            <person name="Grigoriev I.V."/>
            <person name="Otillar R."/>
            <person name="Salamov A."/>
            <person name="Grimwood J."/>
            <person name="Reid I."/>
            <person name="Ishmael N."/>
            <person name="John T."/>
            <person name="Darmond C."/>
            <person name="Moisan M.-C."/>
            <person name="Henrissat B."/>
            <person name="Coutinho P.M."/>
            <person name="Lombard V."/>
            <person name="Natvig D.O."/>
            <person name="Lindquist E."/>
            <person name="Schmutz J."/>
            <person name="Lucas S."/>
            <person name="Harris P."/>
            <person name="Powlowski J."/>
            <person name="Bellemare A."/>
            <person name="Taylor D."/>
            <person name="Butler G."/>
            <person name="de Vries R.P."/>
            <person name="Allijn I.E."/>
            <person name="van den Brink J."/>
            <person name="Ushinsky S."/>
            <person name="Storms R."/>
            <person name="Powell A.J."/>
            <person name="Paulsen I.T."/>
            <person name="Elbourne L.D.H."/>
            <person name="Baker S.E."/>
            <person name="Magnuson J."/>
            <person name="LaBoissiere S."/>
            <person name="Clutterbuck A.J."/>
            <person name="Martinez D."/>
            <person name="Wogulis M."/>
            <person name="de Leon A.L."/>
            <person name="Rey M.W."/>
            <person name="Tsang A."/>
        </authorList>
    </citation>
    <scope>NUCLEOTIDE SEQUENCE [LARGE SCALE GENOMIC DNA]</scope>
    <source>
        <strain evidence="4">ATCC 42464 / BCRC 31852 / DSM 1799</strain>
    </source>
</reference>
<evidence type="ECO:0000256" key="1">
    <source>
        <dbReference type="SAM" id="Coils"/>
    </source>
</evidence>
<sequence length="807" mass="89653">MPEVKVGFPVAEEFSVARITDHVWLLRRFRALFNHVESPGRHDSNYYPEPPPGNEVSSRNAAGQWRVQAFLMNAEVRYSFYLRLLREWVVKDDADKPDTHDDSSDGDNREDDGWAASWPLPPWDVALVFYIHMLSPERFRKDMAAEYPPLWHARLSFPLARLRQHPRGHEASQRKWETMFPDIPYRLFEFEPDGETPRLSTSIGRPLDVRGYKCGSDDCTANTRRNRCRIIIPMAEWSAYRLGKRRSPTCPSCRMAFSSQRAGYNSAFARFCEAVFGQHVLGLWDAPLRQMAFVDRILAETTTATATTTNTAAGGSSTTITFSPAQVPAWQARYLKFLGLIKAHRSTTFVPTLDIDLVWHTHQLAPAAYDAYCRAHVGHPVNHDDTIPAAGRSTALDDTKRLWTLAYRELYLDPDSGDGDGGGGGGGGPGAQAEEEKKKEESGAAATRNGEGKKGGEWTTTQRMANVRALLLLERVAELETCLADRERRLAAFDGAGTIETRRADAERNRRRRLVEHNRWTRLRDEHSTLAGALRGAKKARDGVRPLLRVGRWWRWYPRSRREELARREAAVREVEARARAKLDEVERQREVADEAAEQSRLADERLRRAEADRVRLEVELDGRVIAAEKKLVRDCIRRADQLRGDPLGEGMLSVVPSEAQIRPAPLVGNWDRETTTERAWPVRCWGTRPGAGTAASTYHSTWRPDREGGGSFGGLAFGSDVYGSYEGCGGDGWGGSGGGGDGGGGGGSSGGGCGGGGGGASEPLKFPSCFGLLLMFFSLRHHTPEKNIQGDLKGRFITSHPGAFGN</sequence>
<proteinExistence type="predicted"/>
<dbReference type="RefSeq" id="XP_003660402.1">
    <property type="nucleotide sequence ID" value="XM_003660354.1"/>
</dbReference>
<dbReference type="HOGENOM" id="CLU_349219_0_0_1"/>
<feature type="coiled-coil region" evidence="1">
    <location>
        <begin position="572"/>
        <end position="620"/>
    </location>
</feature>
<gene>
    <name evidence="3" type="ORF">MYCTH_2107828</name>
</gene>
<organism evidence="3 4">
    <name type="scientific">Thermothelomyces thermophilus (strain ATCC 42464 / BCRC 31852 / DSM 1799)</name>
    <name type="common">Sporotrichum thermophile</name>
    <dbReference type="NCBI Taxonomy" id="573729"/>
    <lineage>
        <taxon>Eukaryota</taxon>
        <taxon>Fungi</taxon>
        <taxon>Dikarya</taxon>
        <taxon>Ascomycota</taxon>
        <taxon>Pezizomycotina</taxon>
        <taxon>Sordariomycetes</taxon>
        <taxon>Sordariomycetidae</taxon>
        <taxon>Sordariales</taxon>
        <taxon>Chaetomiaceae</taxon>
        <taxon>Thermothelomyces</taxon>
    </lineage>
</organism>
<feature type="region of interest" description="Disordered" evidence="2">
    <location>
        <begin position="414"/>
        <end position="459"/>
    </location>
</feature>
<keyword evidence="4" id="KW-1185">Reference proteome</keyword>
<dbReference type="Pfam" id="PF07173">
    <property type="entry name" value="GRDP-like"/>
    <property type="match status" value="1"/>
</dbReference>
<keyword evidence="1" id="KW-0175">Coiled coil</keyword>
<name>G2Q2Z0_THET4</name>
<dbReference type="EMBL" id="CP003002">
    <property type="protein sequence ID" value="AEO55157.1"/>
    <property type="molecule type" value="Genomic_DNA"/>
</dbReference>
<dbReference type="KEGG" id="mtm:MYCTH_2107828"/>
<dbReference type="AlphaFoldDB" id="G2Q2Z0"/>
<dbReference type="InParanoid" id="G2Q2Z0"/>
<dbReference type="InterPro" id="IPR009836">
    <property type="entry name" value="GRDP-like"/>
</dbReference>
<dbReference type="PANTHER" id="PTHR34365:SF7">
    <property type="entry name" value="GLYCINE-RICH DOMAIN-CONTAINING PROTEIN 1"/>
    <property type="match status" value="1"/>
</dbReference>
<evidence type="ECO:0000256" key="2">
    <source>
        <dbReference type="SAM" id="MobiDB-lite"/>
    </source>
</evidence>
<feature type="compositionally biased region" description="Gly residues" evidence="2">
    <location>
        <begin position="419"/>
        <end position="430"/>
    </location>
</feature>
<evidence type="ECO:0000313" key="3">
    <source>
        <dbReference type="EMBL" id="AEO55157.1"/>
    </source>
</evidence>
<dbReference type="STRING" id="573729.G2Q2Z0"/>
<dbReference type="Proteomes" id="UP000007322">
    <property type="component" value="Chromosome 1"/>
</dbReference>
<evidence type="ECO:0000313" key="4">
    <source>
        <dbReference type="Proteomes" id="UP000007322"/>
    </source>
</evidence>
<protein>
    <submittedName>
        <fullName evidence="3">Uncharacterized protein</fullName>
    </submittedName>
</protein>
<dbReference type="eggNOG" id="ENOG502TD94">
    <property type="taxonomic scope" value="Eukaryota"/>
</dbReference>
<dbReference type="GeneID" id="11508966"/>
<dbReference type="PANTHER" id="PTHR34365">
    <property type="entry name" value="ENOLASE (DUF1399)"/>
    <property type="match status" value="1"/>
</dbReference>
<dbReference type="VEuPathDB" id="FungiDB:MYCTH_2107828"/>